<keyword evidence="2" id="KW-1185">Reference proteome</keyword>
<evidence type="ECO:0000313" key="2">
    <source>
        <dbReference type="Proteomes" id="UP000023152"/>
    </source>
</evidence>
<reference evidence="1 2" key="1">
    <citation type="journal article" date="2013" name="Curr. Biol.">
        <title>The Genome of the Foraminiferan Reticulomyxa filosa.</title>
        <authorList>
            <person name="Glockner G."/>
            <person name="Hulsmann N."/>
            <person name="Schleicher M."/>
            <person name="Noegel A.A."/>
            <person name="Eichinger L."/>
            <person name="Gallinger C."/>
            <person name="Pawlowski J."/>
            <person name="Sierra R."/>
            <person name="Euteneuer U."/>
            <person name="Pillet L."/>
            <person name="Moustafa A."/>
            <person name="Platzer M."/>
            <person name="Groth M."/>
            <person name="Szafranski K."/>
            <person name="Schliwa M."/>
        </authorList>
    </citation>
    <scope>NUCLEOTIDE SEQUENCE [LARGE SCALE GENOMIC DNA]</scope>
</reference>
<organism evidence="1 2">
    <name type="scientific">Reticulomyxa filosa</name>
    <dbReference type="NCBI Taxonomy" id="46433"/>
    <lineage>
        <taxon>Eukaryota</taxon>
        <taxon>Sar</taxon>
        <taxon>Rhizaria</taxon>
        <taxon>Retaria</taxon>
        <taxon>Foraminifera</taxon>
        <taxon>Monothalamids</taxon>
        <taxon>Reticulomyxidae</taxon>
        <taxon>Reticulomyxa</taxon>
    </lineage>
</organism>
<comment type="caution">
    <text evidence="1">The sequence shown here is derived from an EMBL/GenBank/DDBJ whole genome shotgun (WGS) entry which is preliminary data.</text>
</comment>
<accession>X6PET4</accession>
<protein>
    <submittedName>
        <fullName evidence="1">Uncharacterized protein</fullName>
    </submittedName>
</protein>
<dbReference type="Proteomes" id="UP000023152">
    <property type="component" value="Unassembled WGS sequence"/>
</dbReference>
<sequence length="152" mass="17698">MIKNGGQTLIDSLVVLFNWSSKIMEMSEYCSNSKTSIEWSQQLKIQFNVECLQMMLRCGHPFIPVMKKEYHINYIYGKASKKHSCVRTKGFVQVYQCIIYVYYNYQAILGVCLHILEWSYRITQDEAGKDSKSDKMCRILGVMKSTAYDTVN</sequence>
<dbReference type="EMBL" id="ASPP01000068">
    <property type="protein sequence ID" value="ETO37000.1"/>
    <property type="molecule type" value="Genomic_DNA"/>
</dbReference>
<name>X6PET4_RETFI</name>
<gene>
    <name evidence="1" type="ORF">RFI_00062</name>
</gene>
<evidence type="ECO:0000313" key="1">
    <source>
        <dbReference type="EMBL" id="ETO37000.1"/>
    </source>
</evidence>
<proteinExistence type="predicted"/>
<dbReference type="AlphaFoldDB" id="X6PET4"/>
<feature type="non-terminal residue" evidence="1">
    <location>
        <position position="152"/>
    </location>
</feature>